<evidence type="ECO:0000256" key="3">
    <source>
        <dbReference type="ARBA" id="ARBA00023125"/>
    </source>
</evidence>
<feature type="compositionally biased region" description="Polar residues" evidence="6">
    <location>
        <begin position="112"/>
        <end position="125"/>
    </location>
</feature>
<dbReference type="Pfam" id="PF00178">
    <property type="entry name" value="Ets"/>
    <property type="match status" value="1"/>
</dbReference>
<keyword evidence="4 5" id="KW-0539">Nucleus</keyword>
<protein>
    <recommendedName>
        <fullName evidence="7">ETS domain-containing protein</fullName>
    </recommendedName>
</protein>
<keyword evidence="8" id="KW-1185">Reference proteome</keyword>
<dbReference type="PRINTS" id="PR00454">
    <property type="entry name" value="ETSDOMAIN"/>
</dbReference>
<dbReference type="InterPro" id="IPR036390">
    <property type="entry name" value="WH_DNA-bd_sf"/>
</dbReference>
<dbReference type="PROSITE" id="PS00346">
    <property type="entry name" value="ETS_DOMAIN_2"/>
    <property type="match status" value="1"/>
</dbReference>
<evidence type="ECO:0000256" key="1">
    <source>
        <dbReference type="ARBA" id="ARBA00004123"/>
    </source>
</evidence>
<organism evidence="8 9">
    <name type="scientific">Trichobilharzia regenti</name>
    <name type="common">Nasal bird schistosome</name>
    <dbReference type="NCBI Taxonomy" id="157069"/>
    <lineage>
        <taxon>Eukaryota</taxon>
        <taxon>Metazoa</taxon>
        <taxon>Spiralia</taxon>
        <taxon>Lophotrochozoa</taxon>
        <taxon>Platyhelminthes</taxon>
        <taxon>Trematoda</taxon>
        <taxon>Digenea</taxon>
        <taxon>Strigeidida</taxon>
        <taxon>Schistosomatoidea</taxon>
        <taxon>Schistosomatidae</taxon>
        <taxon>Trichobilharzia</taxon>
    </lineage>
</organism>
<evidence type="ECO:0000259" key="7">
    <source>
        <dbReference type="PROSITE" id="PS50061"/>
    </source>
</evidence>
<dbReference type="PROSITE" id="PS50061">
    <property type="entry name" value="ETS_DOMAIN_3"/>
    <property type="match status" value="1"/>
</dbReference>
<reference evidence="8" key="1">
    <citation type="submission" date="2022-06" db="EMBL/GenBank/DDBJ databases">
        <authorList>
            <person name="Berger JAMES D."/>
            <person name="Berger JAMES D."/>
        </authorList>
    </citation>
    <scope>NUCLEOTIDE SEQUENCE [LARGE SCALE GENOMIC DNA]</scope>
</reference>
<dbReference type="PANTHER" id="PTHR11849:SF305">
    <property type="entry name" value="DNA-BINDING PROTEIN D-ETS-6"/>
    <property type="match status" value="1"/>
</dbReference>
<dbReference type="AlphaFoldDB" id="A0AA85IYU6"/>
<proteinExistence type="inferred from homology"/>
<evidence type="ECO:0000256" key="6">
    <source>
        <dbReference type="SAM" id="MobiDB-lite"/>
    </source>
</evidence>
<comment type="similarity">
    <text evidence="2 5">Belongs to the ETS family.</text>
</comment>
<dbReference type="PROSITE" id="PS00345">
    <property type="entry name" value="ETS_DOMAIN_1"/>
    <property type="match status" value="1"/>
</dbReference>
<dbReference type="InterPro" id="IPR000418">
    <property type="entry name" value="Ets_dom"/>
</dbReference>
<evidence type="ECO:0000313" key="9">
    <source>
        <dbReference type="WBParaSite" id="TREG1_11240.2"/>
    </source>
</evidence>
<accession>A0AA85IYU6</accession>
<reference evidence="9" key="2">
    <citation type="submission" date="2023-11" db="UniProtKB">
        <authorList>
            <consortium name="WormBaseParasite"/>
        </authorList>
    </citation>
    <scope>IDENTIFICATION</scope>
</reference>
<dbReference type="Gene3D" id="1.10.10.10">
    <property type="entry name" value="Winged helix-like DNA-binding domain superfamily/Winged helix DNA-binding domain"/>
    <property type="match status" value="1"/>
</dbReference>
<name>A0AA85IYU6_TRIRE</name>
<sequence length="731" mass="82250">MQSVETGNTREYYKLMNFSSSAMFSDKIFKTDNTFKEFTDTPDWMCSEHTNTNNLSSPFNDELVFTDRIKHGPPMDNYGIYQYPTYKWSTSHSLKKPRLPMGNIKNQPVGLHSNNTPNQSTISSMRPTSLDYTAQRNSSSVRNKIVNSSNTAEISPVGSSGINDSEDRISRFMSSDNTSSDNSNNNNYSMRSTIKTDSMFTNSEFSKKAQCIDSSTISKSYNHLHQSSNLTDIDGVHQYTTAFEAKNFNSFSIPPFPNDLNAESYLNSTHDKSTCLNHGTKLRSQGSGQIQLWQFLLELLADSQNMACITWEGNDGEFKLIDPDEVARRWGERKSKPNMNYDKLSRALRYYYDKNIMTKVHGKRYAYRFDFTGLAQAMHSSSCSPSSSTSTLLSSPSCSLSSAFSNNPMCLSDRLYANHKDISSGGNVNDETEDKSKISWKKIQVAAAAAAASCYFIHPDKQCPNSFSSSMNDTDSYAVTNLQENKNSVNWCTTNASQHSLPSSCNFHDYLSSVSLGARSKQHDETMSKFTYPVESTTSYYDNQMVNDAKFSCQEKVNCSMLSGNYSHLFNPLLSIDNQNHSENNSVQSELDHSSAYLKSLSDVRSKLKYASNTENIFGQSSVNNDLQFLDFIHSTNDFRSSSNLLFNWQSIPNSYSVSPSVTLPSSSGSQLTNLSYNNNNSSGQQRPPHHHQQQQQHVYTQETNDCSIHDLNMNHWYDTTLQPISNTTTN</sequence>
<dbReference type="FunFam" id="1.10.10.10:FF:000343">
    <property type="entry name" value="Ets at 65A, isoform C"/>
    <property type="match status" value="1"/>
</dbReference>
<dbReference type="InterPro" id="IPR046328">
    <property type="entry name" value="ETS_fam"/>
</dbReference>
<dbReference type="GO" id="GO:0000981">
    <property type="term" value="F:DNA-binding transcription factor activity, RNA polymerase II-specific"/>
    <property type="evidence" value="ECO:0007669"/>
    <property type="project" value="TreeGrafter"/>
</dbReference>
<feature type="compositionally biased region" description="Low complexity" evidence="6">
    <location>
        <begin position="660"/>
        <end position="687"/>
    </location>
</feature>
<dbReference type="GO" id="GO:0030154">
    <property type="term" value="P:cell differentiation"/>
    <property type="evidence" value="ECO:0007669"/>
    <property type="project" value="TreeGrafter"/>
</dbReference>
<keyword evidence="3 5" id="KW-0238">DNA-binding</keyword>
<dbReference type="WBParaSite" id="TREG1_11240.2">
    <property type="protein sequence ID" value="TREG1_11240.2"/>
    <property type="gene ID" value="TREG1_11240"/>
</dbReference>
<feature type="domain" description="ETS" evidence="7">
    <location>
        <begin position="290"/>
        <end position="370"/>
    </location>
</feature>
<dbReference type="SUPFAM" id="SSF46785">
    <property type="entry name" value="Winged helix' DNA-binding domain"/>
    <property type="match status" value="1"/>
</dbReference>
<dbReference type="SMART" id="SM00413">
    <property type="entry name" value="ETS"/>
    <property type="match status" value="1"/>
</dbReference>
<evidence type="ECO:0000256" key="2">
    <source>
        <dbReference type="ARBA" id="ARBA00005562"/>
    </source>
</evidence>
<evidence type="ECO:0000256" key="4">
    <source>
        <dbReference type="ARBA" id="ARBA00023242"/>
    </source>
</evidence>
<dbReference type="PANTHER" id="PTHR11849">
    <property type="entry name" value="ETS"/>
    <property type="match status" value="1"/>
</dbReference>
<feature type="region of interest" description="Disordered" evidence="6">
    <location>
        <begin position="105"/>
        <end position="125"/>
    </location>
</feature>
<dbReference type="Proteomes" id="UP000050795">
    <property type="component" value="Unassembled WGS sequence"/>
</dbReference>
<comment type="subcellular location">
    <subcellularLocation>
        <location evidence="1 5">Nucleus</location>
    </subcellularLocation>
</comment>
<dbReference type="GO" id="GO:0005634">
    <property type="term" value="C:nucleus"/>
    <property type="evidence" value="ECO:0007669"/>
    <property type="project" value="UniProtKB-SubCell"/>
</dbReference>
<evidence type="ECO:0000313" key="8">
    <source>
        <dbReference type="Proteomes" id="UP000050795"/>
    </source>
</evidence>
<dbReference type="GO" id="GO:0043565">
    <property type="term" value="F:sequence-specific DNA binding"/>
    <property type="evidence" value="ECO:0007669"/>
    <property type="project" value="InterPro"/>
</dbReference>
<dbReference type="InterPro" id="IPR036388">
    <property type="entry name" value="WH-like_DNA-bd_sf"/>
</dbReference>
<feature type="region of interest" description="Disordered" evidence="6">
    <location>
        <begin position="660"/>
        <end position="695"/>
    </location>
</feature>
<evidence type="ECO:0000256" key="5">
    <source>
        <dbReference type="RuleBase" id="RU004019"/>
    </source>
</evidence>